<evidence type="ECO:0000313" key="2">
    <source>
        <dbReference type="Proteomes" id="UP000359125"/>
    </source>
</evidence>
<accession>A0A5P0JIS7</accession>
<reference evidence="1 2" key="1">
    <citation type="journal article" date="2019" name="Environ. Health Perspect.">
        <title>Inter-host Transmission of Carbapenemase-Producing Escherichia coli among Humans and Backyard Animals.</title>
        <authorList>
            <person name="Li J."/>
            <person name="Bi Z."/>
            <person name="Ma S."/>
            <person name="Chen B."/>
            <person name="Cai C."/>
            <person name="He J."/>
            <person name="Schwarz S."/>
            <person name="Sun C."/>
            <person name="Zhou Y."/>
            <person name="Yin J."/>
            <person name="Hulth A."/>
            <person name="Wang Y."/>
            <person name="Shen Z."/>
            <person name="Wang S."/>
            <person name="Wu C."/>
            <person name="Nilsson L.E."/>
            <person name="Walsh T.R."/>
            <person name="Borjesson S."/>
            <person name="Shen J."/>
            <person name="Sun Q."/>
            <person name="Wang Y."/>
        </authorList>
    </citation>
    <scope>NUCLEOTIDE SEQUENCE [LARGE SCALE GENOMIC DNA]</scope>
    <source>
        <strain evidence="1 2">A016f</strain>
    </source>
</reference>
<protein>
    <submittedName>
        <fullName evidence="1">DUF2686 family protein</fullName>
    </submittedName>
</protein>
<proteinExistence type="predicted"/>
<dbReference type="Proteomes" id="UP000359125">
    <property type="component" value="Unassembled WGS sequence"/>
</dbReference>
<dbReference type="InterPro" id="IPR021220">
    <property type="entry name" value="DUF2686"/>
</dbReference>
<comment type="caution">
    <text evidence="1">The sequence shown here is derived from an EMBL/GenBank/DDBJ whole genome shotgun (WGS) entry which is preliminary data.</text>
</comment>
<gene>
    <name evidence="1" type="ORF">EIZ93_31475</name>
</gene>
<evidence type="ECO:0000313" key="1">
    <source>
        <dbReference type="EMBL" id="MQK28611.1"/>
    </source>
</evidence>
<organism evidence="1 2">
    <name type="scientific">Escherichia coli</name>
    <dbReference type="NCBI Taxonomy" id="562"/>
    <lineage>
        <taxon>Bacteria</taxon>
        <taxon>Pseudomonadati</taxon>
        <taxon>Pseudomonadota</taxon>
        <taxon>Gammaproteobacteria</taxon>
        <taxon>Enterobacterales</taxon>
        <taxon>Enterobacteriaceae</taxon>
        <taxon>Escherichia</taxon>
    </lineage>
</organism>
<dbReference type="Pfam" id="PF10887">
    <property type="entry name" value="DUF2686"/>
    <property type="match status" value="1"/>
</dbReference>
<dbReference type="AlphaFoldDB" id="A0A5P0JIS7"/>
<sequence>MTLQPSSLPELFELKNGEWNYIGK</sequence>
<dbReference type="RefSeq" id="WP_113772433.1">
    <property type="nucleotide sequence ID" value="NZ_RYCF01000830.1"/>
</dbReference>
<name>A0A5P0JIS7_ECOLX</name>
<dbReference type="EMBL" id="RYCF01000830">
    <property type="protein sequence ID" value="MQK28611.1"/>
    <property type="molecule type" value="Genomic_DNA"/>
</dbReference>
<feature type="non-terminal residue" evidence="1">
    <location>
        <position position="1"/>
    </location>
</feature>